<keyword evidence="7" id="KW-0695">RNA-directed DNA polymerase</keyword>
<evidence type="ECO:0000256" key="2">
    <source>
        <dbReference type="ARBA" id="ARBA00022679"/>
    </source>
</evidence>
<dbReference type="STRING" id="109376.A0A0D3C3B2"/>
<dbReference type="Proteomes" id="UP000032141">
    <property type="component" value="Chromosome C4"/>
</dbReference>
<keyword evidence="5" id="KW-0255">Endonuclease</keyword>
<dbReference type="GO" id="GO:0004519">
    <property type="term" value="F:endonuclease activity"/>
    <property type="evidence" value="ECO:0007669"/>
    <property type="project" value="UniProtKB-KW"/>
</dbReference>
<organism evidence="9 10">
    <name type="scientific">Brassica oleracea var. oleracea</name>
    <dbReference type="NCBI Taxonomy" id="109376"/>
    <lineage>
        <taxon>Eukaryota</taxon>
        <taxon>Viridiplantae</taxon>
        <taxon>Streptophyta</taxon>
        <taxon>Embryophyta</taxon>
        <taxon>Tracheophyta</taxon>
        <taxon>Spermatophyta</taxon>
        <taxon>Magnoliopsida</taxon>
        <taxon>eudicotyledons</taxon>
        <taxon>Gunneridae</taxon>
        <taxon>Pentapetalae</taxon>
        <taxon>rosids</taxon>
        <taxon>malvids</taxon>
        <taxon>Brassicales</taxon>
        <taxon>Brassicaceae</taxon>
        <taxon>Brassiceae</taxon>
        <taxon>Brassica</taxon>
    </lineage>
</organism>
<proteinExistence type="predicted"/>
<dbReference type="eggNOG" id="KOG0017">
    <property type="taxonomic scope" value="Eukaryota"/>
</dbReference>
<evidence type="ECO:0000256" key="5">
    <source>
        <dbReference type="ARBA" id="ARBA00022759"/>
    </source>
</evidence>
<dbReference type="PANTHER" id="PTHR37984">
    <property type="entry name" value="PROTEIN CBG26694"/>
    <property type="match status" value="1"/>
</dbReference>
<dbReference type="Gene3D" id="3.10.10.10">
    <property type="entry name" value="HIV Type 1 Reverse Transcriptase, subunit A, domain 1"/>
    <property type="match status" value="1"/>
</dbReference>
<reference evidence="9 10" key="1">
    <citation type="journal article" date="2014" name="Genome Biol.">
        <title>Transcriptome and methylome profiling reveals relics of genome dominance in the mesopolyploid Brassica oleracea.</title>
        <authorList>
            <person name="Parkin I.A."/>
            <person name="Koh C."/>
            <person name="Tang H."/>
            <person name="Robinson S.J."/>
            <person name="Kagale S."/>
            <person name="Clarke W.E."/>
            <person name="Town C.D."/>
            <person name="Nixon J."/>
            <person name="Krishnakumar V."/>
            <person name="Bidwell S.L."/>
            <person name="Denoeud F."/>
            <person name="Belcram H."/>
            <person name="Links M.G."/>
            <person name="Just J."/>
            <person name="Clarke C."/>
            <person name="Bender T."/>
            <person name="Huebert T."/>
            <person name="Mason A.S."/>
            <person name="Pires J.C."/>
            <person name="Barker G."/>
            <person name="Moore J."/>
            <person name="Walley P.G."/>
            <person name="Manoli S."/>
            <person name="Batley J."/>
            <person name="Edwards D."/>
            <person name="Nelson M.N."/>
            <person name="Wang X."/>
            <person name="Paterson A.H."/>
            <person name="King G."/>
            <person name="Bancroft I."/>
            <person name="Chalhoub B."/>
            <person name="Sharpe A.G."/>
        </authorList>
    </citation>
    <scope>NUCLEOTIDE SEQUENCE</scope>
    <source>
        <strain evidence="9 10">cv. TO1000</strain>
    </source>
</reference>
<dbReference type="CDD" id="cd01647">
    <property type="entry name" value="RT_LTR"/>
    <property type="match status" value="1"/>
</dbReference>
<dbReference type="PANTHER" id="PTHR37984:SF5">
    <property type="entry name" value="PROTEIN NYNRIN-LIKE"/>
    <property type="match status" value="1"/>
</dbReference>
<keyword evidence="1" id="KW-0645">Protease</keyword>
<dbReference type="InterPro" id="IPR000477">
    <property type="entry name" value="RT_dom"/>
</dbReference>
<dbReference type="Gramene" id="Bo4g174850.1">
    <property type="protein sequence ID" value="Bo4g174850.1"/>
    <property type="gene ID" value="Bo4g174850"/>
</dbReference>
<evidence type="ECO:0000256" key="7">
    <source>
        <dbReference type="ARBA" id="ARBA00022918"/>
    </source>
</evidence>
<protein>
    <recommendedName>
        <fullName evidence="8">Reverse transcriptase domain-containing protein</fullName>
    </recommendedName>
</protein>
<dbReference type="Pfam" id="PF00078">
    <property type="entry name" value="RVT_1"/>
    <property type="match status" value="1"/>
</dbReference>
<evidence type="ECO:0000256" key="6">
    <source>
        <dbReference type="ARBA" id="ARBA00022801"/>
    </source>
</evidence>
<dbReference type="FunFam" id="3.10.20.370:FF:000001">
    <property type="entry name" value="Retrovirus-related Pol polyprotein from transposon 17.6-like protein"/>
    <property type="match status" value="1"/>
</dbReference>
<dbReference type="FunFam" id="3.10.10.10:FF:000007">
    <property type="entry name" value="Retrovirus-related Pol polyprotein from transposon 17.6-like Protein"/>
    <property type="match status" value="1"/>
</dbReference>
<dbReference type="FunFam" id="3.30.70.270:FF:000020">
    <property type="entry name" value="Transposon Tf2-6 polyprotein-like Protein"/>
    <property type="match status" value="1"/>
</dbReference>
<dbReference type="InterPro" id="IPR050951">
    <property type="entry name" value="Retrovirus_Pol_polyprotein"/>
</dbReference>
<dbReference type="AlphaFoldDB" id="A0A0D3C3B2"/>
<dbReference type="CDD" id="cd09274">
    <property type="entry name" value="RNase_HI_RT_Ty3"/>
    <property type="match status" value="1"/>
</dbReference>
<dbReference type="OMA" id="VRTISEW"/>
<evidence type="ECO:0000256" key="3">
    <source>
        <dbReference type="ARBA" id="ARBA00022695"/>
    </source>
</evidence>
<dbReference type="PROSITE" id="PS50878">
    <property type="entry name" value="RT_POL"/>
    <property type="match status" value="1"/>
</dbReference>
<keyword evidence="10" id="KW-1185">Reference proteome</keyword>
<sequence length="485" mass="55372">MMKTGLVQPSSSPFSSPVLLVKKKDGSWRFCTDYRALNAVTVKDRFPIPTVEDMLDELHGATIFTKLDLTAGYHQVRVHPTDVHKTAFRTHNGHYEYLVMPFGLCNAPSTFQALMNSVFRDYLRKFVLVFFDDILIFSRSWEEHLDHVKRVFEILHAKQLFVKQKKCAFGQSEVDYLGHLISGDGVKVDNTKIKAMLDWPSPTTITELRGFLGLTGYYRKFVKDYGIIAKPLTNLLKKGKFEWSSPAEEAFNNLKTVMTTTPTLALPDFSTPFIIQTDASGEGIGAVLTQQGRPIAYMSRSLGVQKQSWSTYAREMLAIVIAVCTWRPYLLGCRFTIQTDQRSLRYLLEQRILTPEQQKWMGKLVGYDYEITYCPGSANAAADALSRRSHSPCLNTVYTQQTDFWDDLREATTTHPYLLRLGHLADENPGGPYVRRNGMIYFNNRLVIPHDFSIIKPLLKEFHDTPMGGNSGVLRTRKRISQQFY</sequence>
<name>A0A0D3C3B2_BRAOL</name>
<evidence type="ECO:0000256" key="4">
    <source>
        <dbReference type="ARBA" id="ARBA00022722"/>
    </source>
</evidence>
<evidence type="ECO:0000256" key="1">
    <source>
        <dbReference type="ARBA" id="ARBA00022670"/>
    </source>
</evidence>
<dbReference type="EnsemblPlants" id="Bo4g174850.1">
    <property type="protein sequence ID" value="Bo4g174850.1"/>
    <property type="gene ID" value="Bo4g174850"/>
</dbReference>
<evidence type="ECO:0000313" key="10">
    <source>
        <dbReference type="Proteomes" id="UP000032141"/>
    </source>
</evidence>
<dbReference type="Pfam" id="PF17917">
    <property type="entry name" value="RT_RNaseH"/>
    <property type="match status" value="1"/>
</dbReference>
<reference evidence="9" key="2">
    <citation type="submission" date="2015-03" db="UniProtKB">
        <authorList>
            <consortium name="EnsemblPlants"/>
        </authorList>
    </citation>
    <scope>IDENTIFICATION</scope>
</reference>
<dbReference type="Gene3D" id="3.10.20.370">
    <property type="match status" value="1"/>
</dbReference>
<dbReference type="Gene3D" id="3.30.70.270">
    <property type="match status" value="2"/>
</dbReference>
<keyword evidence="2" id="KW-0808">Transferase</keyword>
<dbReference type="InterPro" id="IPR041373">
    <property type="entry name" value="RT_RNaseH"/>
</dbReference>
<evidence type="ECO:0000313" key="9">
    <source>
        <dbReference type="EnsemblPlants" id="Bo4g174850.1"/>
    </source>
</evidence>
<dbReference type="HOGENOM" id="CLU_000384_33_2_1"/>
<evidence type="ECO:0000259" key="8">
    <source>
        <dbReference type="PROSITE" id="PS50878"/>
    </source>
</evidence>
<keyword evidence="3" id="KW-0548">Nucleotidyltransferase</keyword>
<dbReference type="InterPro" id="IPR043502">
    <property type="entry name" value="DNA/RNA_pol_sf"/>
</dbReference>
<dbReference type="InterPro" id="IPR043128">
    <property type="entry name" value="Rev_trsase/Diguanyl_cyclase"/>
</dbReference>
<accession>A0A0D3C3B2</accession>
<keyword evidence="4" id="KW-0540">Nuclease</keyword>
<keyword evidence="6" id="KW-0378">Hydrolase</keyword>
<dbReference type="SUPFAM" id="SSF56672">
    <property type="entry name" value="DNA/RNA polymerases"/>
    <property type="match status" value="1"/>
</dbReference>
<dbReference type="GO" id="GO:0003964">
    <property type="term" value="F:RNA-directed DNA polymerase activity"/>
    <property type="evidence" value="ECO:0007669"/>
    <property type="project" value="UniProtKB-KW"/>
</dbReference>
<feature type="domain" description="Reverse transcriptase" evidence="8">
    <location>
        <begin position="2"/>
        <end position="181"/>
    </location>
</feature>
<dbReference type="GO" id="GO:0008233">
    <property type="term" value="F:peptidase activity"/>
    <property type="evidence" value="ECO:0007669"/>
    <property type="project" value="UniProtKB-KW"/>
</dbReference>
<dbReference type="GO" id="GO:0006508">
    <property type="term" value="P:proteolysis"/>
    <property type="evidence" value="ECO:0007669"/>
    <property type="project" value="UniProtKB-KW"/>
</dbReference>